<feature type="transmembrane region" description="Helical" evidence="6">
    <location>
        <begin position="414"/>
        <end position="436"/>
    </location>
</feature>
<feature type="transmembrane region" description="Helical" evidence="6">
    <location>
        <begin position="507"/>
        <end position="532"/>
    </location>
</feature>
<feature type="transmembrane region" description="Helical" evidence="6">
    <location>
        <begin position="366"/>
        <end position="393"/>
    </location>
</feature>
<dbReference type="GO" id="GO:0005886">
    <property type="term" value="C:plasma membrane"/>
    <property type="evidence" value="ECO:0007669"/>
    <property type="project" value="TreeGrafter"/>
</dbReference>
<feature type="transmembrane region" description="Helical" evidence="6">
    <location>
        <begin position="323"/>
        <end position="346"/>
    </location>
</feature>
<dbReference type="SUPFAM" id="SSF103473">
    <property type="entry name" value="MFS general substrate transporter"/>
    <property type="match status" value="1"/>
</dbReference>
<feature type="transmembrane region" description="Helical" evidence="6">
    <location>
        <begin position="92"/>
        <end position="110"/>
    </location>
</feature>
<dbReference type="Proteomes" id="UP001296104">
    <property type="component" value="Unassembled WGS sequence"/>
</dbReference>
<feature type="transmembrane region" description="Helical" evidence="6">
    <location>
        <begin position="253"/>
        <end position="271"/>
    </location>
</feature>
<name>A0AAI9EAA2_9PEZI</name>
<feature type="region of interest" description="Disordered" evidence="5">
    <location>
        <begin position="19"/>
        <end position="57"/>
    </location>
</feature>
<comment type="caution">
    <text evidence="7">The sequence shown here is derived from an EMBL/GenBank/DDBJ whole genome shotgun (WGS) entry which is preliminary data.</text>
</comment>
<dbReference type="PANTHER" id="PTHR23502">
    <property type="entry name" value="MAJOR FACILITATOR SUPERFAMILY"/>
    <property type="match status" value="1"/>
</dbReference>
<evidence type="ECO:0000256" key="2">
    <source>
        <dbReference type="ARBA" id="ARBA00022692"/>
    </source>
</evidence>
<evidence type="ECO:0000313" key="8">
    <source>
        <dbReference type="Proteomes" id="UP001296104"/>
    </source>
</evidence>
<organism evidence="7 8">
    <name type="scientific">Lecanosticta acicola</name>
    <dbReference type="NCBI Taxonomy" id="111012"/>
    <lineage>
        <taxon>Eukaryota</taxon>
        <taxon>Fungi</taxon>
        <taxon>Dikarya</taxon>
        <taxon>Ascomycota</taxon>
        <taxon>Pezizomycotina</taxon>
        <taxon>Dothideomycetes</taxon>
        <taxon>Dothideomycetidae</taxon>
        <taxon>Mycosphaerellales</taxon>
        <taxon>Mycosphaerellaceae</taxon>
        <taxon>Lecanosticta</taxon>
    </lineage>
</organism>
<evidence type="ECO:0000256" key="1">
    <source>
        <dbReference type="ARBA" id="ARBA00004141"/>
    </source>
</evidence>
<evidence type="ECO:0000256" key="6">
    <source>
        <dbReference type="SAM" id="Phobius"/>
    </source>
</evidence>
<comment type="subcellular location">
    <subcellularLocation>
        <location evidence="1">Membrane</location>
        <topology evidence="1">Multi-pass membrane protein</topology>
    </subcellularLocation>
</comment>
<evidence type="ECO:0000256" key="5">
    <source>
        <dbReference type="SAM" id="MobiDB-lite"/>
    </source>
</evidence>
<evidence type="ECO:0000256" key="4">
    <source>
        <dbReference type="ARBA" id="ARBA00023136"/>
    </source>
</evidence>
<keyword evidence="4 6" id="KW-0472">Membrane</keyword>
<keyword evidence="2 6" id="KW-0812">Transmembrane</keyword>
<keyword evidence="3 6" id="KW-1133">Transmembrane helix</keyword>
<dbReference type="AlphaFoldDB" id="A0AAI9EAA2"/>
<protein>
    <submittedName>
        <fullName evidence="7">Major Facilitator Superfamily</fullName>
    </submittedName>
</protein>
<dbReference type="PANTHER" id="PTHR23502:SF22">
    <property type="entry name" value="MAJOR FACILITATOR SUPERFAMILY (MFS) PROFILE DOMAIN-CONTAINING PROTEIN"/>
    <property type="match status" value="1"/>
</dbReference>
<feature type="transmembrane region" description="Helical" evidence="6">
    <location>
        <begin position="160"/>
        <end position="180"/>
    </location>
</feature>
<keyword evidence="8" id="KW-1185">Reference proteome</keyword>
<reference evidence="7" key="1">
    <citation type="submission" date="2023-11" db="EMBL/GenBank/DDBJ databases">
        <authorList>
            <person name="Alioto T."/>
            <person name="Alioto T."/>
            <person name="Gomez Garrido J."/>
        </authorList>
    </citation>
    <scope>NUCLEOTIDE SEQUENCE</scope>
</reference>
<feature type="transmembrane region" description="Helical" evidence="6">
    <location>
        <begin position="442"/>
        <end position="467"/>
    </location>
</feature>
<accession>A0AAI9EAA2</accession>
<dbReference type="EMBL" id="CAVMBE010000039">
    <property type="protein sequence ID" value="CAK4030666.1"/>
    <property type="molecule type" value="Genomic_DNA"/>
</dbReference>
<dbReference type="GO" id="GO:0022857">
    <property type="term" value="F:transmembrane transporter activity"/>
    <property type="evidence" value="ECO:0007669"/>
    <property type="project" value="InterPro"/>
</dbReference>
<dbReference type="Pfam" id="PF07690">
    <property type="entry name" value="MFS_1"/>
    <property type="match status" value="1"/>
</dbReference>
<proteinExistence type="predicted"/>
<evidence type="ECO:0000313" key="7">
    <source>
        <dbReference type="EMBL" id="CAK4030666.1"/>
    </source>
</evidence>
<dbReference type="InterPro" id="IPR036259">
    <property type="entry name" value="MFS_trans_sf"/>
</dbReference>
<feature type="transmembrane region" description="Helical" evidence="6">
    <location>
        <begin position="192"/>
        <end position="215"/>
    </location>
</feature>
<feature type="transmembrane region" description="Helical" evidence="6">
    <location>
        <begin position="479"/>
        <end position="501"/>
    </location>
</feature>
<evidence type="ECO:0000256" key="3">
    <source>
        <dbReference type="ARBA" id="ARBA00022989"/>
    </source>
</evidence>
<sequence>MYTETPFSLWRKTFIRSHEPPALAGDPPSQQHSSTRDGSNHQRNRHSKGMIRSDSPEVVEQLFKTTSNGIKLEPQPTDDPSDPLNWHLDKKLATLAVISLAALAGGAVGLCNQFSTNVQAKIYHKTPFELSYSLSAAVAGLATGPIVWLPLANYIGKTSVLFWTQLASLACVAWSSAMTGPHNYIPFVLSKWLGATFASASFCLGGGIVIEIFYLHQRGRAFATYTACFILGAASGGTLSGFIVETQPWPVEFYWIIPLLGISAILIFLFLDDSTYDRTGVVGIVTRRTPGLIAKERVATLLPGHRILSEGYKRQRNRFYDSALIAIQPITLFAGAFVCITFGWSVPVQNLIGIFLQMPKEHGGYGFSPLQVSCFSFISWISVISAEVYGILLNDRVPLAVAKRRGIWRPEFRLYPLLLVPLAIVPCSLGLFGAALQEGLSYWAVAFSFFGINFADAVLLPVVLNYLSEGFGRKFAGEVFVVVNLYRFLLGALVPFFFTGWTNAIGISWTFGTMAFLSLVGFACTGVLWVYGDRLRGMTAERLKGEQGEDGDRVVVGRRSNDDEEEVKGIDVHVGKK</sequence>
<feature type="transmembrane region" description="Helical" evidence="6">
    <location>
        <begin position="222"/>
        <end position="241"/>
    </location>
</feature>
<dbReference type="InterPro" id="IPR011701">
    <property type="entry name" value="MFS"/>
</dbReference>
<dbReference type="Gene3D" id="1.20.1250.20">
    <property type="entry name" value="MFS general substrate transporter like domains"/>
    <property type="match status" value="1"/>
</dbReference>
<feature type="transmembrane region" description="Helical" evidence="6">
    <location>
        <begin position="130"/>
        <end position="148"/>
    </location>
</feature>
<gene>
    <name evidence="7" type="ORF">LECACI_7A005824</name>
</gene>